<reference evidence="1" key="1">
    <citation type="submission" date="2021-12" db="EMBL/GenBank/DDBJ databases">
        <authorList>
            <person name="Zaccaron A."/>
            <person name="Stergiopoulos I."/>
        </authorList>
    </citation>
    <scope>NUCLEOTIDE SEQUENCE</scope>
    <source>
        <strain evidence="1">Race5_Kim</strain>
    </source>
</reference>
<sequence length="364" mass="41265">MASPKVQVPAEPTREQQYVRSLIAQLSQPDTEDMITELLETSALSNDIHPIFARSQWDDLSHLDLLRIAPALVLASRMLTSFRAVHFWHALLRGPRRTVSYGGGEIRQRFDLMHDPATSLPPSEADLVLEMLAGMARKIRMSFKEQKSSHGYCTLLKRLWSPNDKPMLGIVVALEQLKLLELADKPWFFLLARWIHLAITLVHEVAHAVSAEYYGWRGEGYFGDNKFIEMGEAFVEWLIGGDLEADDEAQVTSMAMTEVGTSGRSRGYKSCGTSASHVERMPPSIHHWLVGAAYAWKLFLQKFWLEEMPSSAGMALQPARFGCGCARCPEVTDDQLWRWHREERACVVATWPLCPEIDQVCVRR</sequence>
<proteinExistence type="predicted"/>
<dbReference type="OrthoDB" id="3624966at2759"/>
<organism evidence="1 2">
    <name type="scientific">Passalora fulva</name>
    <name type="common">Tomato leaf mold</name>
    <name type="synonym">Cladosporium fulvum</name>
    <dbReference type="NCBI Taxonomy" id="5499"/>
    <lineage>
        <taxon>Eukaryota</taxon>
        <taxon>Fungi</taxon>
        <taxon>Dikarya</taxon>
        <taxon>Ascomycota</taxon>
        <taxon>Pezizomycotina</taxon>
        <taxon>Dothideomycetes</taxon>
        <taxon>Dothideomycetidae</taxon>
        <taxon>Mycosphaerellales</taxon>
        <taxon>Mycosphaerellaceae</taxon>
        <taxon>Fulvia</taxon>
    </lineage>
</organism>
<dbReference type="Proteomes" id="UP000756132">
    <property type="component" value="Chromosome 1"/>
</dbReference>
<dbReference type="RefSeq" id="XP_047756175.1">
    <property type="nucleotide sequence ID" value="XM_047899364.1"/>
</dbReference>
<evidence type="ECO:0000313" key="2">
    <source>
        <dbReference type="Proteomes" id="UP000756132"/>
    </source>
</evidence>
<name>A0A9Q8L6N8_PASFU</name>
<gene>
    <name evidence="1" type="ORF">CLAFUR5_00216</name>
</gene>
<dbReference type="AlphaFoldDB" id="A0A9Q8L6N8"/>
<reference evidence="1" key="2">
    <citation type="journal article" date="2022" name="Microb. Genom.">
        <title>A chromosome-scale genome assembly of the tomato pathogen Cladosporium fulvum reveals a compartmentalized genome architecture and the presence of a dispensable chromosome.</title>
        <authorList>
            <person name="Zaccaron A.Z."/>
            <person name="Chen L.H."/>
            <person name="Samaras A."/>
            <person name="Stergiopoulos I."/>
        </authorList>
    </citation>
    <scope>NUCLEOTIDE SEQUENCE</scope>
    <source>
        <strain evidence="1">Race5_Kim</strain>
    </source>
</reference>
<accession>A0A9Q8L6N8</accession>
<dbReference type="GeneID" id="71980094"/>
<protein>
    <submittedName>
        <fullName evidence="1">Uncharacterized protein</fullName>
    </submittedName>
</protein>
<keyword evidence="2" id="KW-1185">Reference proteome</keyword>
<evidence type="ECO:0000313" key="1">
    <source>
        <dbReference type="EMBL" id="UJO11809.1"/>
    </source>
</evidence>
<dbReference type="KEGG" id="ffu:CLAFUR5_00216"/>
<dbReference type="EMBL" id="CP090163">
    <property type="protein sequence ID" value="UJO11809.1"/>
    <property type="molecule type" value="Genomic_DNA"/>
</dbReference>